<dbReference type="InterPro" id="IPR000719">
    <property type="entry name" value="Prot_kinase_dom"/>
</dbReference>
<comment type="catalytic activity">
    <reaction evidence="5">
        <text>L-seryl-[protein] + ATP = O-phospho-L-seryl-[protein] + ADP + H(+)</text>
        <dbReference type="Rhea" id="RHEA:17989"/>
        <dbReference type="Rhea" id="RHEA-COMP:9863"/>
        <dbReference type="Rhea" id="RHEA-COMP:11604"/>
        <dbReference type="ChEBI" id="CHEBI:15378"/>
        <dbReference type="ChEBI" id="CHEBI:29999"/>
        <dbReference type="ChEBI" id="CHEBI:30616"/>
        <dbReference type="ChEBI" id="CHEBI:83421"/>
        <dbReference type="ChEBI" id="CHEBI:456216"/>
        <dbReference type="EC" id="2.7.11.1"/>
    </reaction>
</comment>
<comment type="catalytic activity">
    <reaction evidence="4">
        <text>L-threonyl-[protein] + ATP = O-phospho-L-threonyl-[protein] + ADP + H(+)</text>
        <dbReference type="Rhea" id="RHEA:46608"/>
        <dbReference type="Rhea" id="RHEA-COMP:11060"/>
        <dbReference type="Rhea" id="RHEA-COMP:11605"/>
        <dbReference type="ChEBI" id="CHEBI:15378"/>
        <dbReference type="ChEBI" id="CHEBI:30013"/>
        <dbReference type="ChEBI" id="CHEBI:30616"/>
        <dbReference type="ChEBI" id="CHEBI:61977"/>
        <dbReference type="ChEBI" id="CHEBI:456216"/>
        <dbReference type="EC" id="2.7.11.1"/>
    </reaction>
</comment>
<accession>A0AAD6CBA5</accession>
<dbReference type="GO" id="GO:0004674">
    <property type="term" value="F:protein serine/threonine kinase activity"/>
    <property type="evidence" value="ECO:0007669"/>
    <property type="project" value="UniProtKB-EC"/>
</dbReference>
<dbReference type="Gene3D" id="3.30.200.20">
    <property type="entry name" value="Phosphorylase Kinase, domain 1"/>
    <property type="match status" value="1"/>
</dbReference>
<dbReference type="Gene3D" id="1.10.510.10">
    <property type="entry name" value="Transferase(Phosphotransferase) domain 1"/>
    <property type="match status" value="1"/>
</dbReference>
<name>A0AAD6CBA5_9EURO</name>
<feature type="region of interest" description="Disordered" evidence="7">
    <location>
        <begin position="581"/>
        <end position="637"/>
    </location>
</feature>
<keyword evidence="10" id="KW-0808">Transferase</keyword>
<reference evidence="10" key="1">
    <citation type="submission" date="2022-12" db="EMBL/GenBank/DDBJ databases">
        <authorList>
            <person name="Petersen C."/>
        </authorList>
    </citation>
    <scope>NUCLEOTIDE SEQUENCE</scope>
    <source>
        <strain evidence="10">IBT 16125</strain>
    </source>
</reference>
<sequence>MAPREKSSLKRGRHSVDADSQDLKKPRRSQRISSQQQHQPLESPVIHDYLPTPLTHGNSTATDIRNEVTATPPDSPNHHISQQTPENDFSQAYSSPPGDTQALSQFIYPPRTYADEVDDESAEGVWGYLIPLDDSVSGAVVLKQRHGCTGRDEPANDKSSKKSQSRKQGNGRVPGGYLFGRHPECDLVINSPTISNRHFLLFSEKRKGDVVAMLEDLSSNGTFVNDALVGRNKHRELEDRDEVSILNEARFVFRYPRSRDASGFRHQYRRLQQLGKGHFATVYLCADRTTGKQYAAKVFEKRPGDSQKSQSQNETLQQEIALLMSVNHPNLLCLKDTFDETDGAYLILELAPEGELFNLIVTKQKLSEAETRHVFRQLFEGLKYLHDRGIVHRDIKPENILVADKKLTIKLGDFGLAKIIGEDSFTTTLCGTPSYVAPEILQETRRRRYTKAVDVWSLGVVLYICLCGFPPFSDELYTREHPYTLAQQIKMGRFDYPSPYWDSVGDPALDLIDKMLTVDDEKRITVDECLEHPWLTEKFPSVNDSTDGLTGALDKLDFSKRKIERERTMLSSVNDVHFSEHAEGSSTPVKVYHKNEAGKRVHNRPSRAPRREPSPRGDRDPKNFVNLGQSGDPALYD</sequence>
<dbReference type="PROSITE" id="PS00107">
    <property type="entry name" value="PROTEIN_KINASE_ATP"/>
    <property type="match status" value="1"/>
</dbReference>
<feature type="binding site" evidence="6">
    <location>
        <position position="297"/>
    </location>
    <ligand>
        <name>ATP</name>
        <dbReference type="ChEBI" id="CHEBI:30616"/>
    </ligand>
</feature>
<dbReference type="GO" id="GO:0005524">
    <property type="term" value="F:ATP binding"/>
    <property type="evidence" value="ECO:0007669"/>
    <property type="project" value="UniProtKB-UniRule"/>
</dbReference>
<dbReference type="EMBL" id="JAPVEA010000004">
    <property type="protein sequence ID" value="KAJ5455778.1"/>
    <property type="molecule type" value="Genomic_DNA"/>
</dbReference>
<dbReference type="PROSITE" id="PS50011">
    <property type="entry name" value="PROTEIN_KINASE_DOM"/>
    <property type="match status" value="1"/>
</dbReference>
<feature type="domain" description="FHA" evidence="8">
    <location>
        <begin position="177"/>
        <end position="229"/>
    </location>
</feature>
<dbReference type="PANTHER" id="PTHR44167:SF30">
    <property type="entry name" value="PHOSPHORYLASE KINASE"/>
    <property type="match status" value="1"/>
</dbReference>
<evidence type="ECO:0000256" key="1">
    <source>
        <dbReference type="ARBA" id="ARBA00005575"/>
    </source>
</evidence>
<dbReference type="SMART" id="SM00240">
    <property type="entry name" value="FHA"/>
    <property type="match status" value="1"/>
</dbReference>
<keyword evidence="10" id="KW-0418">Kinase</keyword>
<feature type="compositionally biased region" description="Polar residues" evidence="7">
    <location>
        <begin position="78"/>
        <end position="103"/>
    </location>
</feature>
<dbReference type="PANTHER" id="PTHR44167">
    <property type="entry name" value="OVARIAN-SPECIFIC SERINE/THREONINE-PROTEIN KINASE LOK-RELATED"/>
    <property type="match status" value="1"/>
</dbReference>
<dbReference type="Gene3D" id="2.60.200.20">
    <property type="match status" value="1"/>
</dbReference>
<dbReference type="InterPro" id="IPR011009">
    <property type="entry name" value="Kinase-like_dom_sf"/>
</dbReference>
<evidence type="ECO:0000256" key="3">
    <source>
        <dbReference type="ARBA" id="ARBA00022840"/>
    </source>
</evidence>
<dbReference type="SUPFAM" id="SSF56112">
    <property type="entry name" value="Protein kinase-like (PK-like)"/>
    <property type="match status" value="1"/>
</dbReference>
<proteinExistence type="inferred from homology"/>
<keyword evidence="11" id="KW-1185">Reference proteome</keyword>
<dbReference type="FunFam" id="3.30.200.20:FF:000841">
    <property type="entry name" value="Checkpoint kinase 2-like protein"/>
    <property type="match status" value="1"/>
</dbReference>
<keyword evidence="2 6" id="KW-0547">Nucleotide-binding</keyword>
<reference evidence="10" key="2">
    <citation type="journal article" date="2023" name="IMA Fungus">
        <title>Comparative genomic study of the Penicillium genus elucidates a diverse pangenome and 15 lateral gene transfer events.</title>
        <authorList>
            <person name="Petersen C."/>
            <person name="Sorensen T."/>
            <person name="Nielsen M.R."/>
            <person name="Sondergaard T.E."/>
            <person name="Sorensen J.L."/>
            <person name="Fitzpatrick D.A."/>
            <person name="Frisvad J.C."/>
            <person name="Nielsen K.L."/>
        </authorList>
    </citation>
    <scope>NUCLEOTIDE SEQUENCE</scope>
    <source>
        <strain evidence="10">IBT 16125</strain>
    </source>
</reference>
<feature type="region of interest" description="Disordered" evidence="7">
    <location>
        <begin position="146"/>
        <end position="175"/>
    </location>
</feature>
<gene>
    <name evidence="10" type="ORF">N7458_004042</name>
</gene>
<dbReference type="InterPro" id="IPR000253">
    <property type="entry name" value="FHA_dom"/>
</dbReference>
<feature type="compositionally biased region" description="Basic and acidic residues" evidence="7">
    <location>
        <begin position="1"/>
        <end position="24"/>
    </location>
</feature>
<evidence type="ECO:0000256" key="6">
    <source>
        <dbReference type="PROSITE-ProRule" id="PRU10141"/>
    </source>
</evidence>
<evidence type="ECO:0000259" key="8">
    <source>
        <dbReference type="PROSITE" id="PS50006"/>
    </source>
</evidence>
<comment type="caution">
    <text evidence="10">The sequence shown here is derived from an EMBL/GenBank/DDBJ whole genome shotgun (WGS) entry which is preliminary data.</text>
</comment>
<protein>
    <submittedName>
        <fullName evidence="10">DNA damage response protein kinase DUN1</fullName>
    </submittedName>
</protein>
<feature type="domain" description="Protein kinase" evidence="9">
    <location>
        <begin position="268"/>
        <end position="535"/>
    </location>
</feature>
<dbReference type="GO" id="GO:0044773">
    <property type="term" value="P:mitotic DNA damage checkpoint signaling"/>
    <property type="evidence" value="ECO:0007669"/>
    <property type="project" value="TreeGrafter"/>
</dbReference>
<keyword evidence="3 6" id="KW-0067">ATP-binding</keyword>
<evidence type="ECO:0000256" key="4">
    <source>
        <dbReference type="ARBA" id="ARBA00047899"/>
    </source>
</evidence>
<feature type="compositionally biased region" description="Basic and acidic residues" evidence="7">
    <location>
        <begin position="609"/>
        <end position="622"/>
    </location>
</feature>
<evidence type="ECO:0000256" key="7">
    <source>
        <dbReference type="SAM" id="MobiDB-lite"/>
    </source>
</evidence>
<dbReference type="AlphaFoldDB" id="A0AAD6CBA5"/>
<feature type="compositionally biased region" description="Basic and acidic residues" evidence="7">
    <location>
        <begin position="149"/>
        <end position="160"/>
    </location>
</feature>
<dbReference type="InterPro" id="IPR008271">
    <property type="entry name" value="Ser/Thr_kinase_AS"/>
</dbReference>
<dbReference type="PROSITE" id="PS50006">
    <property type="entry name" value="FHA_DOMAIN"/>
    <property type="match status" value="1"/>
</dbReference>
<feature type="region of interest" description="Disordered" evidence="7">
    <location>
        <begin position="1"/>
        <end position="103"/>
    </location>
</feature>
<evidence type="ECO:0000256" key="2">
    <source>
        <dbReference type="ARBA" id="ARBA00022741"/>
    </source>
</evidence>
<dbReference type="InterPro" id="IPR017441">
    <property type="entry name" value="Protein_kinase_ATP_BS"/>
</dbReference>
<dbReference type="CDD" id="cd05117">
    <property type="entry name" value="STKc_CAMK"/>
    <property type="match status" value="1"/>
</dbReference>
<dbReference type="SMART" id="SM00220">
    <property type="entry name" value="S_TKc"/>
    <property type="match status" value="1"/>
</dbReference>
<dbReference type="Pfam" id="PF00069">
    <property type="entry name" value="Pkinase"/>
    <property type="match status" value="1"/>
</dbReference>
<dbReference type="RefSeq" id="XP_056768151.1">
    <property type="nucleotide sequence ID" value="XM_056907424.1"/>
</dbReference>
<comment type="similarity">
    <text evidence="1">Belongs to the protein kinase superfamily. CAMK Ser/Thr protein kinase family. CHEK2 subfamily.</text>
</comment>
<dbReference type="GeneID" id="81597667"/>
<dbReference type="Proteomes" id="UP001213681">
    <property type="component" value="Unassembled WGS sequence"/>
</dbReference>
<evidence type="ECO:0000313" key="11">
    <source>
        <dbReference type="Proteomes" id="UP001213681"/>
    </source>
</evidence>
<dbReference type="Pfam" id="PF00498">
    <property type="entry name" value="FHA"/>
    <property type="match status" value="1"/>
</dbReference>
<dbReference type="FunFam" id="1.10.510.10:FF:001380">
    <property type="entry name" value="Checkpoint kinase 2-like protein"/>
    <property type="match status" value="1"/>
</dbReference>
<evidence type="ECO:0000313" key="10">
    <source>
        <dbReference type="EMBL" id="KAJ5455778.1"/>
    </source>
</evidence>
<organism evidence="10 11">
    <name type="scientific">Penicillium daleae</name>
    <dbReference type="NCBI Taxonomy" id="63821"/>
    <lineage>
        <taxon>Eukaryota</taxon>
        <taxon>Fungi</taxon>
        <taxon>Dikarya</taxon>
        <taxon>Ascomycota</taxon>
        <taxon>Pezizomycotina</taxon>
        <taxon>Eurotiomycetes</taxon>
        <taxon>Eurotiomycetidae</taxon>
        <taxon>Eurotiales</taxon>
        <taxon>Aspergillaceae</taxon>
        <taxon>Penicillium</taxon>
    </lineage>
</organism>
<dbReference type="InterPro" id="IPR008984">
    <property type="entry name" value="SMAD_FHA_dom_sf"/>
</dbReference>
<evidence type="ECO:0000256" key="5">
    <source>
        <dbReference type="ARBA" id="ARBA00048679"/>
    </source>
</evidence>
<dbReference type="PROSITE" id="PS00108">
    <property type="entry name" value="PROTEIN_KINASE_ST"/>
    <property type="match status" value="1"/>
</dbReference>
<evidence type="ECO:0000259" key="9">
    <source>
        <dbReference type="PROSITE" id="PS50011"/>
    </source>
</evidence>
<dbReference type="GO" id="GO:0005634">
    <property type="term" value="C:nucleus"/>
    <property type="evidence" value="ECO:0007669"/>
    <property type="project" value="TreeGrafter"/>
</dbReference>
<dbReference type="SUPFAM" id="SSF49879">
    <property type="entry name" value="SMAD/FHA domain"/>
    <property type="match status" value="1"/>
</dbReference>